<proteinExistence type="predicted"/>
<sequence>MNCVQFTARFLGGGIAPYSSRDSLPQKTTQTKNAKRRNSASRFLSLYEKDSLRNQSHALSRRFPFDSLISLTILFPTE</sequence>
<evidence type="ECO:0000313" key="1">
    <source>
        <dbReference type="EMBL" id="OGG73333.1"/>
    </source>
</evidence>
<evidence type="ECO:0000313" key="2">
    <source>
        <dbReference type="Proteomes" id="UP000177306"/>
    </source>
</evidence>
<gene>
    <name evidence="1" type="ORF">A3A38_01425</name>
</gene>
<organism evidence="1 2">
    <name type="scientific">Candidatus Kaiserbacteria bacterium RIFCSPLOWO2_01_FULL_53_17</name>
    <dbReference type="NCBI Taxonomy" id="1798511"/>
    <lineage>
        <taxon>Bacteria</taxon>
        <taxon>Candidatus Kaiseribacteriota</taxon>
    </lineage>
</organism>
<dbReference type="EMBL" id="MFLY01000003">
    <property type="protein sequence ID" value="OGG73333.1"/>
    <property type="molecule type" value="Genomic_DNA"/>
</dbReference>
<dbReference type="Proteomes" id="UP000177306">
    <property type="component" value="Unassembled WGS sequence"/>
</dbReference>
<reference evidence="1 2" key="1">
    <citation type="journal article" date="2016" name="Nat. Commun.">
        <title>Thousands of microbial genomes shed light on interconnected biogeochemical processes in an aquifer system.</title>
        <authorList>
            <person name="Anantharaman K."/>
            <person name="Brown C.T."/>
            <person name="Hug L.A."/>
            <person name="Sharon I."/>
            <person name="Castelle C.J."/>
            <person name="Probst A.J."/>
            <person name="Thomas B.C."/>
            <person name="Singh A."/>
            <person name="Wilkins M.J."/>
            <person name="Karaoz U."/>
            <person name="Brodie E.L."/>
            <person name="Williams K.H."/>
            <person name="Hubbard S.S."/>
            <person name="Banfield J.F."/>
        </authorList>
    </citation>
    <scope>NUCLEOTIDE SEQUENCE [LARGE SCALE GENOMIC DNA]</scope>
</reference>
<accession>A0A1F6EI75</accession>
<protein>
    <submittedName>
        <fullName evidence="1">Uncharacterized protein</fullName>
    </submittedName>
</protein>
<dbReference type="AlphaFoldDB" id="A0A1F6EI75"/>
<name>A0A1F6EI75_9BACT</name>
<comment type="caution">
    <text evidence="1">The sequence shown here is derived from an EMBL/GenBank/DDBJ whole genome shotgun (WGS) entry which is preliminary data.</text>
</comment>